<dbReference type="Pfam" id="PF00881">
    <property type="entry name" value="Nitroreductase"/>
    <property type="match status" value="1"/>
</dbReference>
<dbReference type="AlphaFoldDB" id="A0A371P600"/>
<dbReference type="OrthoDB" id="9810617at2"/>
<dbReference type="PANTHER" id="PTHR43035:SF1">
    <property type="entry name" value="FATTY ACID REPRESSION MUTANT PROTEIN 2-RELATED"/>
    <property type="match status" value="1"/>
</dbReference>
<dbReference type="GO" id="GO:0005737">
    <property type="term" value="C:cytoplasm"/>
    <property type="evidence" value="ECO:0007669"/>
    <property type="project" value="UniProtKB-SubCell"/>
</dbReference>
<keyword evidence="6" id="KW-1185">Reference proteome</keyword>
<comment type="caution">
    <text evidence="5">The sequence shown here is derived from an EMBL/GenBank/DDBJ whole genome shotgun (WGS) entry which is preliminary data.</text>
</comment>
<comment type="subcellular location">
    <subcellularLocation>
        <location evidence="1">Cytoplasm</location>
    </subcellularLocation>
</comment>
<sequence length="216" mass="23896">MGIMDTLFGSGNKNAETPAATFYAAVEGRRSIYGISNEQVVSDERIHEVINHAVKHTPSSFNSQSARVVVLLGDQHKKVWDITTNTLKAIVPADQFGPTQEKMNAFGAGYGTVLFFEDQAVVEGLQNQFAAYADNFPVWSNQSNGMLQFVIWTSLELEGFGASLQHYNPLIDDAVKAEWNIPSNWKLLAQMPFGKPVAPAGEKQFSPLEERVKVFK</sequence>
<dbReference type="Gene3D" id="3.40.109.10">
    <property type="entry name" value="NADH Oxidase"/>
    <property type="match status" value="1"/>
</dbReference>
<protein>
    <submittedName>
        <fullName evidence="5">Nitroreductase</fullName>
    </submittedName>
</protein>
<dbReference type="FunFam" id="3.40.109.10:FF:000001">
    <property type="entry name" value="Nitroreductase family"/>
    <property type="match status" value="1"/>
</dbReference>
<dbReference type="CDD" id="cd02140">
    <property type="entry name" value="Frm2-like"/>
    <property type="match status" value="1"/>
</dbReference>
<dbReference type="GO" id="GO:0034599">
    <property type="term" value="P:cellular response to oxidative stress"/>
    <property type="evidence" value="ECO:0007669"/>
    <property type="project" value="InterPro"/>
</dbReference>
<dbReference type="InterPro" id="IPR000415">
    <property type="entry name" value="Nitroreductase-like"/>
</dbReference>
<proteinExistence type="predicted"/>
<dbReference type="EMBL" id="QUBQ01000005">
    <property type="protein sequence ID" value="REK71383.1"/>
    <property type="molecule type" value="Genomic_DNA"/>
</dbReference>
<evidence type="ECO:0000256" key="1">
    <source>
        <dbReference type="ARBA" id="ARBA00004496"/>
    </source>
</evidence>
<dbReference type="InterPro" id="IPR029479">
    <property type="entry name" value="Nitroreductase"/>
</dbReference>
<dbReference type="GO" id="GO:0016491">
    <property type="term" value="F:oxidoreductase activity"/>
    <property type="evidence" value="ECO:0007669"/>
    <property type="project" value="UniProtKB-KW"/>
</dbReference>
<reference evidence="5 6" key="1">
    <citation type="submission" date="2018-08" db="EMBL/GenBank/DDBJ databases">
        <title>Paenibacillus sp. M4BSY-1, whole genome shotgun sequence.</title>
        <authorList>
            <person name="Tuo L."/>
        </authorList>
    </citation>
    <scope>NUCLEOTIDE SEQUENCE [LARGE SCALE GENOMIC DNA]</scope>
    <source>
        <strain evidence="5 6">M4BSY-1</strain>
    </source>
</reference>
<accession>A0A371P600</accession>
<dbReference type="InterPro" id="IPR033877">
    <property type="entry name" value="Frm2/Hbn1"/>
</dbReference>
<keyword evidence="3" id="KW-0560">Oxidoreductase</keyword>
<name>A0A371P600_9BACL</name>
<dbReference type="RefSeq" id="WP_116048567.1">
    <property type="nucleotide sequence ID" value="NZ_QUBQ01000005.1"/>
</dbReference>
<evidence type="ECO:0000313" key="5">
    <source>
        <dbReference type="EMBL" id="REK71383.1"/>
    </source>
</evidence>
<evidence type="ECO:0000313" key="6">
    <source>
        <dbReference type="Proteomes" id="UP000261905"/>
    </source>
</evidence>
<dbReference type="PANTHER" id="PTHR43035">
    <property type="entry name" value="FATTY ACID REPRESSION MUTANT PROTEIN 2-RELATED"/>
    <property type="match status" value="1"/>
</dbReference>
<keyword evidence="2" id="KW-0963">Cytoplasm</keyword>
<evidence type="ECO:0000256" key="2">
    <source>
        <dbReference type="ARBA" id="ARBA00022490"/>
    </source>
</evidence>
<evidence type="ECO:0000256" key="3">
    <source>
        <dbReference type="ARBA" id="ARBA00023002"/>
    </source>
</evidence>
<evidence type="ECO:0000259" key="4">
    <source>
        <dbReference type="Pfam" id="PF00881"/>
    </source>
</evidence>
<organism evidence="5 6">
    <name type="scientific">Paenibacillus paeoniae</name>
    <dbReference type="NCBI Taxonomy" id="2292705"/>
    <lineage>
        <taxon>Bacteria</taxon>
        <taxon>Bacillati</taxon>
        <taxon>Bacillota</taxon>
        <taxon>Bacilli</taxon>
        <taxon>Bacillales</taxon>
        <taxon>Paenibacillaceae</taxon>
        <taxon>Paenibacillus</taxon>
    </lineage>
</organism>
<gene>
    <name evidence="5" type="ORF">DX130_20470</name>
</gene>
<feature type="domain" description="Nitroreductase" evidence="4">
    <location>
        <begin position="27"/>
        <end position="195"/>
    </location>
</feature>
<dbReference type="Proteomes" id="UP000261905">
    <property type="component" value="Unassembled WGS sequence"/>
</dbReference>
<dbReference type="SUPFAM" id="SSF55469">
    <property type="entry name" value="FMN-dependent nitroreductase-like"/>
    <property type="match status" value="1"/>
</dbReference>